<proteinExistence type="predicted"/>
<dbReference type="EMBL" id="JAGSXH010000075">
    <property type="protein sequence ID" value="MBS2965239.1"/>
    <property type="molecule type" value="Genomic_DNA"/>
</dbReference>
<dbReference type="NCBIfam" id="NF033550">
    <property type="entry name" value="transpos_ISL3"/>
    <property type="match status" value="1"/>
</dbReference>
<dbReference type="InterPro" id="IPR047951">
    <property type="entry name" value="Transpos_ISL3"/>
</dbReference>
<organism evidence="5 6">
    <name type="scientific">Actinocrinis puniceicyclus</name>
    <dbReference type="NCBI Taxonomy" id="977794"/>
    <lineage>
        <taxon>Bacteria</taxon>
        <taxon>Bacillati</taxon>
        <taxon>Actinomycetota</taxon>
        <taxon>Actinomycetes</taxon>
        <taxon>Catenulisporales</taxon>
        <taxon>Actinospicaceae</taxon>
        <taxon>Actinocrinis</taxon>
    </lineage>
</organism>
<feature type="domain" description="Transposase IS204/IS1001/IS1096/IS1165 zinc-finger" evidence="4">
    <location>
        <begin position="39"/>
        <end position="82"/>
    </location>
</feature>
<gene>
    <name evidence="5" type="ORF">KGA66_19475</name>
</gene>
<name>A0A8J7WU86_9ACTN</name>
<dbReference type="InterPro" id="IPR002560">
    <property type="entry name" value="Transposase_DDE"/>
</dbReference>
<evidence type="ECO:0000256" key="1">
    <source>
        <dbReference type="SAM" id="MobiDB-lite"/>
    </source>
</evidence>
<protein>
    <submittedName>
        <fullName evidence="5">ISL3 family transposase</fullName>
    </submittedName>
</protein>
<evidence type="ECO:0000259" key="3">
    <source>
        <dbReference type="Pfam" id="PF13542"/>
    </source>
</evidence>
<dbReference type="PANTHER" id="PTHR33498:SF1">
    <property type="entry name" value="TRANSPOSASE FOR INSERTION SEQUENCE ELEMENT IS1557"/>
    <property type="match status" value="1"/>
</dbReference>
<dbReference type="InterPro" id="IPR029261">
    <property type="entry name" value="Transposase_Znf"/>
</dbReference>
<dbReference type="Pfam" id="PF13542">
    <property type="entry name" value="HTH_Tnp_ISL3"/>
    <property type="match status" value="1"/>
</dbReference>
<feature type="domain" description="Transposase IS204/IS1001/IS1096/IS1165 DDE" evidence="2">
    <location>
        <begin position="196"/>
        <end position="425"/>
    </location>
</feature>
<keyword evidence="6" id="KW-1185">Reference proteome</keyword>
<evidence type="ECO:0000259" key="2">
    <source>
        <dbReference type="Pfam" id="PF01610"/>
    </source>
</evidence>
<feature type="region of interest" description="Disordered" evidence="1">
    <location>
        <begin position="424"/>
        <end position="462"/>
    </location>
</feature>
<dbReference type="Proteomes" id="UP000677913">
    <property type="component" value="Unassembled WGS sequence"/>
</dbReference>
<evidence type="ECO:0000313" key="6">
    <source>
        <dbReference type="Proteomes" id="UP000677913"/>
    </source>
</evidence>
<dbReference type="AlphaFoldDB" id="A0A8J7WU86"/>
<dbReference type="Pfam" id="PF01610">
    <property type="entry name" value="DDE_Tnp_ISL3"/>
    <property type="match status" value="1"/>
</dbReference>
<dbReference type="Pfam" id="PF14690">
    <property type="entry name" value="Zn_ribbon_ISL3"/>
    <property type="match status" value="1"/>
</dbReference>
<evidence type="ECO:0000259" key="4">
    <source>
        <dbReference type="Pfam" id="PF14690"/>
    </source>
</evidence>
<feature type="compositionally biased region" description="Basic residues" evidence="1">
    <location>
        <begin position="424"/>
        <end position="438"/>
    </location>
</feature>
<reference evidence="5" key="1">
    <citation type="submission" date="2021-04" db="EMBL/GenBank/DDBJ databases">
        <title>Genome based classification of Actinospica acidithermotolerans sp. nov., an actinobacterium isolated from an Indonesian hot spring.</title>
        <authorList>
            <person name="Kusuma A.B."/>
            <person name="Putra K.E."/>
            <person name="Nafisah S."/>
            <person name="Loh J."/>
            <person name="Nouioui I."/>
            <person name="Goodfellow M."/>
        </authorList>
    </citation>
    <scope>NUCLEOTIDE SEQUENCE</scope>
    <source>
        <strain evidence="5">DSM 45618</strain>
    </source>
</reference>
<sequence length="462" mass="50803">MVNDTTRLLGLDGVEAVSVGLDAERNPLIALVTAAGEGRCCPRCGQQSQHPHSWVRTRPRDLPVAGRRTTLTWTKRRWRCRNTACERATFTESVPQIPPRARLTGRLRASIGAAVADQGRTVIQAARDHEVSWPIAQAAFAAHARLALPAATPQVARLGIDEIRRGKARFRLVPSEAGDERWDVVADKWHVGMVDLGGGSGLLGQVEGRTAAAVSAWIEAQSPAWRAGVQVVAIDMCTVFKSAIRTSLPHATLVVDRFHVAQLANAALTEVRRRVTVQARGRRGRKGNREWELRNRLTRAGARMHAKHLDPMIEDLRALPAKIGAPILKAWNVKEDLMDLLALHGTHPDRTQISALLIRFYENAAASGLPEIQRLAGTVSTWWPEILAAITTGVTNAGSEGTNRVIKTDARCAFGYRNPANQRLRARAATTRRARGHLTTHTSGRYAQPRRRPQTEQHGQAR</sequence>
<comment type="caution">
    <text evidence="5">The sequence shown here is derived from an EMBL/GenBank/DDBJ whole genome shotgun (WGS) entry which is preliminary data.</text>
</comment>
<feature type="domain" description="Transposase IS204/IS1001/IS1096/IS1165 helix-turn-helix" evidence="3">
    <location>
        <begin position="92"/>
        <end position="143"/>
    </location>
</feature>
<dbReference type="InterPro" id="IPR032877">
    <property type="entry name" value="Transposase_HTH"/>
</dbReference>
<accession>A0A8J7WU86</accession>
<evidence type="ECO:0000313" key="5">
    <source>
        <dbReference type="EMBL" id="MBS2965239.1"/>
    </source>
</evidence>
<dbReference type="RefSeq" id="WP_211469598.1">
    <property type="nucleotide sequence ID" value="NZ_JAGSXH010000075.1"/>
</dbReference>
<dbReference type="PANTHER" id="PTHR33498">
    <property type="entry name" value="TRANSPOSASE FOR INSERTION SEQUENCE ELEMENT IS1557"/>
    <property type="match status" value="1"/>
</dbReference>